<protein>
    <recommendedName>
        <fullName evidence="4">Serine protease</fullName>
    </recommendedName>
</protein>
<reference evidence="2 3" key="1">
    <citation type="submission" date="2015-05" db="EMBL/GenBank/DDBJ databases">
        <title>Photobacterium galathea sp. nov.</title>
        <authorList>
            <person name="Machado H."/>
            <person name="Gram L."/>
        </authorList>
    </citation>
    <scope>NUCLEOTIDE SEQUENCE [LARGE SCALE GENOMIC DNA]</scope>
    <source>
        <strain evidence="2 3">CGMCC 1.12159</strain>
    </source>
</reference>
<comment type="caution">
    <text evidence="2">The sequence shown here is derived from an EMBL/GenBank/DDBJ whole genome shotgun (WGS) entry which is preliminary data.</text>
</comment>
<evidence type="ECO:0008006" key="4">
    <source>
        <dbReference type="Google" id="ProtNLM"/>
    </source>
</evidence>
<organism evidence="2 3">
    <name type="scientific">Photobacterium aquae</name>
    <dbReference type="NCBI Taxonomy" id="1195763"/>
    <lineage>
        <taxon>Bacteria</taxon>
        <taxon>Pseudomonadati</taxon>
        <taxon>Pseudomonadota</taxon>
        <taxon>Gammaproteobacteria</taxon>
        <taxon>Vibrionales</taxon>
        <taxon>Vibrionaceae</taxon>
        <taxon>Photobacterium</taxon>
    </lineage>
</organism>
<dbReference type="EMBL" id="LDOT01000026">
    <property type="protein sequence ID" value="KLV03793.1"/>
    <property type="molecule type" value="Genomic_DNA"/>
</dbReference>
<feature type="chain" id="PRO_5005252138" description="Serine protease" evidence="1">
    <location>
        <begin position="18"/>
        <end position="227"/>
    </location>
</feature>
<keyword evidence="3" id="KW-1185">Reference proteome</keyword>
<dbReference type="RefSeq" id="WP_047880220.1">
    <property type="nucleotide sequence ID" value="NZ_LDOT01000026.1"/>
</dbReference>
<gene>
    <name evidence="2" type="ORF">ABT56_17625</name>
</gene>
<keyword evidence="1" id="KW-0732">Signal</keyword>
<proteinExistence type="predicted"/>
<dbReference type="Proteomes" id="UP000036097">
    <property type="component" value="Unassembled WGS sequence"/>
</dbReference>
<evidence type="ECO:0000256" key="1">
    <source>
        <dbReference type="SAM" id="SignalP"/>
    </source>
</evidence>
<dbReference type="PATRIC" id="fig|1195763.3.peg.3759"/>
<dbReference type="InterPro" id="IPR043504">
    <property type="entry name" value="Peptidase_S1_PA_chymotrypsin"/>
</dbReference>
<dbReference type="OrthoDB" id="6535212at2"/>
<sequence length="227" mass="24875">MYWVLALALLLSGCANGLPDINGVIQKDIQDSNEKIFVGIPVLFSLEGTAARLDNHWLVTSKHNRLILALDGRDVYYHPYCDIALVRSDGNSTQHAGVVYPHQGVTHVGYPIGLPLSSSKGEYLGDVYVSGWKKCLMSATTAHVMSGMSGGGIYNDKEELIGVTHGFSVGNVSWKKKSYFQPAIFVPLYGVRDWLQTITGKDYFPNLEDSVLEEAQSTHIADSKLSP</sequence>
<name>A0A0J1GVQ4_9GAMM</name>
<dbReference type="SUPFAM" id="SSF50494">
    <property type="entry name" value="Trypsin-like serine proteases"/>
    <property type="match status" value="1"/>
</dbReference>
<accession>A0A0J1GVQ4</accession>
<evidence type="ECO:0000313" key="3">
    <source>
        <dbReference type="Proteomes" id="UP000036097"/>
    </source>
</evidence>
<dbReference type="AlphaFoldDB" id="A0A0J1GVQ4"/>
<evidence type="ECO:0000313" key="2">
    <source>
        <dbReference type="EMBL" id="KLV03793.1"/>
    </source>
</evidence>
<dbReference type="STRING" id="1195763.ABT56_17625"/>
<dbReference type="InterPro" id="IPR009003">
    <property type="entry name" value="Peptidase_S1_PA"/>
</dbReference>
<dbReference type="Gene3D" id="2.40.10.10">
    <property type="entry name" value="Trypsin-like serine proteases"/>
    <property type="match status" value="1"/>
</dbReference>
<feature type="signal peptide" evidence="1">
    <location>
        <begin position="1"/>
        <end position="17"/>
    </location>
</feature>